<sequence length="58" mass="6136">MWSGLGAAIKLLSTLLTLAVSPVTVRFVIPRITLVLTGVVGQPTIVRRHATLAVNARS</sequence>
<accession>A0A6J4M4P5</accession>
<reference evidence="1" key="1">
    <citation type="submission" date="2020-02" db="EMBL/GenBank/DDBJ databases">
        <authorList>
            <person name="Meier V. D."/>
        </authorList>
    </citation>
    <scope>NUCLEOTIDE SEQUENCE</scope>
    <source>
        <strain evidence="1">AVDCRST_MAG90</strain>
    </source>
</reference>
<gene>
    <name evidence="1" type="ORF">AVDCRST_MAG90-2318</name>
</gene>
<evidence type="ECO:0000313" key="1">
    <source>
        <dbReference type="EMBL" id="CAA9348826.1"/>
    </source>
</evidence>
<organism evidence="1">
    <name type="scientific">uncultured Microvirga sp</name>
    <dbReference type="NCBI Taxonomy" id="412392"/>
    <lineage>
        <taxon>Bacteria</taxon>
        <taxon>Pseudomonadati</taxon>
        <taxon>Pseudomonadota</taxon>
        <taxon>Alphaproteobacteria</taxon>
        <taxon>Hyphomicrobiales</taxon>
        <taxon>Methylobacteriaceae</taxon>
        <taxon>Microvirga</taxon>
        <taxon>environmental samples</taxon>
    </lineage>
</organism>
<protein>
    <submittedName>
        <fullName evidence="1">Uncharacterized protein</fullName>
    </submittedName>
</protein>
<proteinExistence type="predicted"/>
<name>A0A6J4M4P5_9HYPH</name>
<dbReference type="EMBL" id="CADCUC010000464">
    <property type="protein sequence ID" value="CAA9348826.1"/>
    <property type="molecule type" value="Genomic_DNA"/>
</dbReference>
<dbReference type="AlphaFoldDB" id="A0A6J4M4P5"/>